<dbReference type="InterPro" id="IPR006528">
    <property type="entry name" value="Phage_head_morphogenesis_dom"/>
</dbReference>
<protein>
    <submittedName>
        <fullName evidence="2">Phage minor head protein</fullName>
    </submittedName>
</protein>
<evidence type="ECO:0000313" key="3">
    <source>
        <dbReference type="Proteomes" id="UP001614216"/>
    </source>
</evidence>
<keyword evidence="3" id="KW-1185">Reference proteome</keyword>
<evidence type="ECO:0000259" key="1">
    <source>
        <dbReference type="Pfam" id="PF04233"/>
    </source>
</evidence>
<proteinExistence type="predicted"/>
<dbReference type="RefSeq" id="WP_195508875.1">
    <property type="nucleotide sequence ID" value="NZ_JBITRD010000002.1"/>
</dbReference>
<dbReference type="EMBL" id="JBITRD010000002">
    <property type="protein sequence ID" value="MFI7844587.1"/>
    <property type="molecule type" value="Genomic_DNA"/>
</dbReference>
<accession>A0ABW8AYC9</accession>
<sequence>MNKKTLSNYILAFDEINALTAVSYNTASETTEDQTVQVSQIADDILSLLINAYRKGVQAASEMLAYDLTVDVRSMDEVIYLVIDGKTFEDRVADHVLSGDLQGLQTLAESEFHRVYNAAVLDGGHQYQSSVGYGVTKNWYTVMDDKVRETHRYLEGASVSLDEEFWTFDGDHAAYPGGFTKAENNVNCRCTVELHIDAEEE</sequence>
<dbReference type="Proteomes" id="UP001614216">
    <property type="component" value="Unassembled WGS sequence"/>
</dbReference>
<name>A0ABW8AYC9_9FIRM</name>
<comment type="caution">
    <text evidence="2">The sequence shown here is derived from an EMBL/GenBank/DDBJ whole genome shotgun (WGS) entry which is preliminary data.</text>
</comment>
<feature type="domain" description="Phage head morphogenesis" evidence="1">
    <location>
        <begin position="87"/>
        <end position="192"/>
    </location>
</feature>
<dbReference type="Pfam" id="PF04233">
    <property type="entry name" value="Phage_Mu_F"/>
    <property type="match status" value="1"/>
</dbReference>
<organism evidence="2 3">
    <name type="scientific">Dorea amylophila</name>
    <dbReference type="NCBI Taxonomy" id="2981789"/>
    <lineage>
        <taxon>Bacteria</taxon>
        <taxon>Bacillati</taxon>
        <taxon>Bacillota</taxon>
        <taxon>Clostridia</taxon>
        <taxon>Lachnospirales</taxon>
        <taxon>Lachnospiraceae</taxon>
        <taxon>Dorea</taxon>
    </lineage>
</organism>
<reference evidence="2 3" key="1">
    <citation type="submission" date="2024-08" db="EMBL/GenBank/DDBJ databases">
        <authorList>
            <person name="Vancuren S.J."/>
            <person name="Allen-Vercoe E."/>
        </authorList>
    </citation>
    <scope>NUCLEOTIDE SEQUENCE [LARGE SCALE GENOMIC DNA]</scope>
    <source>
        <strain evidence="2 3">16-6-I_42_FAA</strain>
    </source>
</reference>
<gene>
    <name evidence="2" type="ORF">ACIF0M_03390</name>
</gene>
<evidence type="ECO:0000313" key="2">
    <source>
        <dbReference type="EMBL" id="MFI7844587.1"/>
    </source>
</evidence>